<keyword evidence="6" id="KW-1185">Reference proteome</keyword>
<organism evidence="5 6">
    <name type="scientific">Sporothrix eucalyptigena</name>
    <dbReference type="NCBI Taxonomy" id="1812306"/>
    <lineage>
        <taxon>Eukaryota</taxon>
        <taxon>Fungi</taxon>
        <taxon>Dikarya</taxon>
        <taxon>Ascomycota</taxon>
        <taxon>Pezizomycotina</taxon>
        <taxon>Sordariomycetes</taxon>
        <taxon>Sordariomycetidae</taxon>
        <taxon>Ophiostomatales</taxon>
        <taxon>Ophiostomataceae</taxon>
        <taxon>Sporothrix</taxon>
    </lineage>
</organism>
<feature type="compositionally biased region" description="Polar residues" evidence="3">
    <location>
        <begin position="95"/>
        <end position="108"/>
    </location>
</feature>
<dbReference type="EMBL" id="CAWUHD010000155">
    <property type="protein sequence ID" value="CAK7235979.1"/>
    <property type="molecule type" value="Genomic_DNA"/>
</dbReference>
<keyword evidence="1" id="KW-0479">Metal-binding</keyword>
<dbReference type="PROSITE" id="PS00463">
    <property type="entry name" value="ZN2_CY6_FUNGAL_1"/>
    <property type="match status" value="1"/>
</dbReference>
<evidence type="ECO:0000256" key="1">
    <source>
        <dbReference type="ARBA" id="ARBA00022723"/>
    </source>
</evidence>
<evidence type="ECO:0000259" key="4">
    <source>
        <dbReference type="PROSITE" id="PS50048"/>
    </source>
</evidence>
<feature type="region of interest" description="Disordered" evidence="3">
    <location>
        <begin position="712"/>
        <end position="759"/>
    </location>
</feature>
<feature type="domain" description="Zn(2)-C6 fungal-type" evidence="4">
    <location>
        <begin position="45"/>
        <end position="77"/>
    </location>
</feature>
<evidence type="ECO:0000256" key="3">
    <source>
        <dbReference type="SAM" id="MobiDB-lite"/>
    </source>
</evidence>
<feature type="compositionally biased region" description="Low complexity" evidence="3">
    <location>
        <begin position="720"/>
        <end position="740"/>
    </location>
</feature>
<dbReference type="PANTHER" id="PTHR47425">
    <property type="entry name" value="FARB-RELATED"/>
    <property type="match status" value="1"/>
</dbReference>
<dbReference type="Pfam" id="PF04082">
    <property type="entry name" value="Fungal_trans"/>
    <property type="match status" value="1"/>
</dbReference>
<accession>A0ABP0CXT5</accession>
<comment type="caution">
    <text evidence="5">The sequence shown here is derived from an EMBL/GenBank/DDBJ whole genome shotgun (WGS) entry which is preliminary data.</text>
</comment>
<feature type="compositionally biased region" description="Polar residues" evidence="3">
    <location>
        <begin position="745"/>
        <end position="756"/>
    </location>
</feature>
<gene>
    <name evidence="5" type="ORF">SEUCBS140593_009465</name>
</gene>
<dbReference type="InterPro" id="IPR036864">
    <property type="entry name" value="Zn2-C6_fun-type_DNA-bd_sf"/>
</dbReference>
<dbReference type="InterPro" id="IPR007219">
    <property type="entry name" value="XnlR_reg_dom"/>
</dbReference>
<dbReference type="PANTHER" id="PTHR47425:SF3">
    <property type="entry name" value="ZN(II)2CYS6 TRANSCRIPTION FACTOR (EUROFUNG)"/>
    <property type="match status" value="1"/>
</dbReference>
<feature type="region of interest" description="Disordered" evidence="3">
    <location>
        <begin position="123"/>
        <end position="177"/>
    </location>
</feature>
<dbReference type="InterPro" id="IPR052761">
    <property type="entry name" value="Fungal_Detox/Toxin_TFs"/>
</dbReference>
<dbReference type="Pfam" id="PF00172">
    <property type="entry name" value="Zn_clus"/>
    <property type="match status" value="1"/>
</dbReference>
<evidence type="ECO:0000313" key="5">
    <source>
        <dbReference type="EMBL" id="CAK7235979.1"/>
    </source>
</evidence>
<sequence>MASPTSISSLNNDNIPEPRPMSMAQKRAASDSSNKRALKRRAHKACLSCRNRKVRCDVVSRGQPCTNCRLDGVDCAVKESNRGRKPANACRHQAVSGQSRSSQTSRPSVASVACLDPALPQVEMSPADVLSPPQQPADERRSSRALSLPYDEPEQQGPLPPPEQRPLPPLSHAVPSTFDIDHISPRNQQHVQSTLSPVSDPWMPPQQRVSTASPNVPSSNSGAIPRLPPYIRPVPAYLRQRDLQYLADSGALTIPDDAFRDELLRTYVHVVYPFMPAVDLDDFLGPIANGDGNPVSLLLFQAVMFAGVTFVDAKFLQARGYDSRKAARKAFFSRVRLLYGLDYEQDRLPLLQAVLLMTYWYDCPDNDKDTWYWMGIALSLAQVSGFHREPAMASVKQRRLRRRIWWSCVIRDRLLALGVRRPSRIYDSDFRVEPLSVDDFDVHVPPEPLIRLLGESRYTAVDSSARVQTAVLCVELSKLCTCLGRILHSQYCMTGSQAARSDYLQKATVLPRQSDTQLQDLVMCDAELDAWVANQDPRAKYTPSRGNTPRASPGNNDDFMQVIQLHQAQLHMIYLTTISVLHKPQVFYSGANTDTDSSNAQRRASKAKIMDAAVAITNLAYSLKASNQLRFLSTSSVPAFLSASLIHLMDTRSPDDDVRSISIGRFYQCVGALQQLQDIYSSADYAIYFLRDVLKNANIDVPMVKLALLSPTADERSHQQRQVRSSRSASTCPSSASTTRGVHTPYQTQHPAQNQPAFYPELPLGRDRNNYFDAGMAPPPQNLPNGQFDTLSAANLFGGAQESGEFVFDPSLMSNWLDIDISVPPMTGFDVDSNFPVMNTAAFV</sequence>
<reference evidence="5 6" key="1">
    <citation type="submission" date="2024-01" db="EMBL/GenBank/DDBJ databases">
        <authorList>
            <person name="Allen C."/>
            <person name="Tagirdzhanova G."/>
        </authorList>
    </citation>
    <scope>NUCLEOTIDE SEQUENCE [LARGE SCALE GENOMIC DNA]</scope>
</reference>
<feature type="compositionally biased region" description="Polar residues" evidence="3">
    <location>
        <begin position="1"/>
        <end position="14"/>
    </location>
</feature>
<dbReference type="InterPro" id="IPR001138">
    <property type="entry name" value="Zn2Cys6_DnaBD"/>
</dbReference>
<feature type="region of interest" description="Disordered" evidence="3">
    <location>
        <begin position="204"/>
        <end position="224"/>
    </location>
</feature>
<keyword evidence="2" id="KW-0539">Nucleus</keyword>
<name>A0ABP0CXT5_9PEZI</name>
<feature type="compositionally biased region" description="Polar residues" evidence="3">
    <location>
        <begin position="207"/>
        <end position="222"/>
    </location>
</feature>
<dbReference type="SMART" id="SM00066">
    <property type="entry name" value="GAL4"/>
    <property type="match status" value="1"/>
</dbReference>
<dbReference type="PROSITE" id="PS50048">
    <property type="entry name" value="ZN2_CY6_FUNGAL_2"/>
    <property type="match status" value="1"/>
</dbReference>
<proteinExistence type="predicted"/>
<dbReference type="SUPFAM" id="SSF57701">
    <property type="entry name" value="Zn2/Cys6 DNA-binding domain"/>
    <property type="match status" value="1"/>
</dbReference>
<dbReference type="SMART" id="SM00906">
    <property type="entry name" value="Fungal_trans"/>
    <property type="match status" value="1"/>
</dbReference>
<dbReference type="Gene3D" id="4.10.240.10">
    <property type="entry name" value="Zn(2)-C6 fungal-type DNA-binding domain"/>
    <property type="match status" value="1"/>
</dbReference>
<feature type="region of interest" description="Disordered" evidence="3">
    <location>
        <begin position="80"/>
        <end position="109"/>
    </location>
</feature>
<evidence type="ECO:0000313" key="6">
    <source>
        <dbReference type="Proteomes" id="UP001642482"/>
    </source>
</evidence>
<feature type="compositionally biased region" description="Pro residues" evidence="3">
    <location>
        <begin position="158"/>
        <end position="169"/>
    </location>
</feature>
<evidence type="ECO:0000256" key="2">
    <source>
        <dbReference type="ARBA" id="ARBA00023242"/>
    </source>
</evidence>
<dbReference type="Proteomes" id="UP001642482">
    <property type="component" value="Unassembled WGS sequence"/>
</dbReference>
<dbReference type="CDD" id="cd12148">
    <property type="entry name" value="fungal_TF_MHR"/>
    <property type="match status" value="1"/>
</dbReference>
<feature type="region of interest" description="Disordered" evidence="3">
    <location>
        <begin position="1"/>
        <end position="43"/>
    </location>
</feature>
<protein>
    <recommendedName>
        <fullName evidence="4">Zn(2)-C6 fungal-type domain-containing protein</fullName>
    </recommendedName>
</protein>
<dbReference type="CDD" id="cd00067">
    <property type="entry name" value="GAL4"/>
    <property type="match status" value="1"/>
</dbReference>